<dbReference type="GO" id="GO:0005524">
    <property type="term" value="F:ATP binding"/>
    <property type="evidence" value="ECO:0007669"/>
    <property type="project" value="UniProtKB-KW"/>
</dbReference>
<dbReference type="GO" id="GO:0000723">
    <property type="term" value="P:telomere maintenance"/>
    <property type="evidence" value="ECO:0007669"/>
    <property type="project" value="InterPro"/>
</dbReference>
<evidence type="ECO:0000256" key="5">
    <source>
        <dbReference type="ARBA" id="ARBA00022840"/>
    </source>
</evidence>
<dbReference type="InterPro" id="IPR027417">
    <property type="entry name" value="P-loop_NTPase"/>
</dbReference>
<feature type="compositionally biased region" description="Basic and acidic residues" evidence="10">
    <location>
        <begin position="26"/>
        <end position="35"/>
    </location>
</feature>
<evidence type="ECO:0000256" key="10">
    <source>
        <dbReference type="SAM" id="MobiDB-lite"/>
    </source>
</evidence>
<dbReference type="InterPro" id="IPR010285">
    <property type="entry name" value="DNA_helicase_pif1-like_DEAD"/>
</dbReference>
<protein>
    <recommendedName>
        <fullName evidence="9">ATP-dependent DNA helicase</fullName>
        <ecNumber evidence="9">5.6.2.3</ecNumber>
    </recommendedName>
</protein>
<evidence type="ECO:0000256" key="8">
    <source>
        <dbReference type="ARBA" id="ARBA00023235"/>
    </source>
</evidence>
<evidence type="ECO:0000259" key="11">
    <source>
        <dbReference type="Pfam" id="PF05970"/>
    </source>
</evidence>
<keyword evidence="5 9" id="KW-0067">ATP-binding</keyword>
<evidence type="ECO:0000256" key="9">
    <source>
        <dbReference type="RuleBase" id="RU363044"/>
    </source>
</evidence>
<dbReference type="GO" id="GO:0016787">
    <property type="term" value="F:hydrolase activity"/>
    <property type="evidence" value="ECO:0007669"/>
    <property type="project" value="UniProtKB-KW"/>
</dbReference>
<keyword evidence="2 9" id="KW-0227">DNA damage</keyword>
<name>A0A9C6X4Q1_FRAOC</name>
<evidence type="ECO:0000256" key="2">
    <source>
        <dbReference type="ARBA" id="ARBA00022763"/>
    </source>
</evidence>
<evidence type="ECO:0000256" key="3">
    <source>
        <dbReference type="ARBA" id="ARBA00022801"/>
    </source>
</evidence>
<keyword evidence="8" id="KW-0413">Isomerase</keyword>
<sequence length="557" mass="62928">MRSITSSPEVLERYVSDVDSSDSEDFDHKGKEKESGLSYLSKCKQRDSDPVNDKPRKMFNHSYGCLKYDYNIIQDLVKGIKDSVLTSNNLHYDYSKLSLEQIEVFNFFKSQLDLASSNSNIGVRRVIIQGKAGCGKSYLIHCMKQLAYEHGGPDSCVVLGPTGVSAKNIGGSTIHSFFRLPTRQSYFKRLVGQELHSFQEKHKNLSVVFIDEYPMVGCKLLAMIDQRCRELKDSSLPFGNLIIYLIGDIYQLKGVGDKALYDNNNPDQWTSLAQLGKAAISSFQKAFLLTEPQRYTDYTYSNFLDRLAVGMCTEEDCQMINSRHISRLTECELKKFEHAIRICSINEDVKEFNNEELMKVDTGIVRINAQNNCSTAFKSVDTYASGLANVLYLAINSRVMLKQNLNVSAGLVNGCLGYVTDILYDEGEKPPAIPRFVIVKFDNVDGYPYLNGGVPIQAIHCSWSINNISCSRVQLPLSLSWACTVHKSQSLTVELCQMNLGETDFELGLTYVALSRVKNLSSLVLMKPISLDHLNCVKRSRMFVERENFLEWLRQLN</sequence>
<dbReference type="InterPro" id="IPR051055">
    <property type="entry name" value="PIF1_helicase"/>
</dbReference>
<evidence type="ECO:0000256" key="4">
    <source>
        <dbReference type="ARBA" id="ARBA00022806"/>
    </source>
</evidence>
<dbReference type="PANTHER" id="PTHR47642">
    <property type="entry name" value="ATP-DEPENDENT DNA HELICASE"/>
    <property type="match status" value="1"/>
</dbReference>
<evidence type="ECO:0000256" key="6">
    <source>
        <dbReference type="ARBA" id="ARBA00023125"/>
    </source>
</evidence>
<dbReference type="Pfam" id="PF05970">
    <property type="entry name" value="PIF1"/>
    <property type="match status" value="1"/>
</dbReference>
<evidence type="ECO:0000256" key="1">
    <source>
        <dbReference type="ARBA" id="ARBA00022741"/>
    </source>
</evidence>
<dbReference type="OrthoDB" id="416437at2759"/>
<keyword evidence="7 9" id="KW-0234">DNA repair</keyword>
<comment type="similarity">
    <text evidence="9">Belongs to the helicase family.</text>
</comment>
<feature type="domain" description="DNA helicase Pif1-like 2B" evidence="12">
    <location>
        <begin position="390"/>
        <end position="421"/>
    </location>
</feature>
<dbReference type="GeneID" id="127750737"/>
<dbReference type="AlphaFoldDB" id="A0A9C6X4Q1"/>
<proteinExistence type="inferred from homology"/>
<dbReference type="GO" id="GO:0006281">
    <property type="term" value="P:DNA repair"/>
    <property type="evidence" value="ECO:0007669"/>
    <property type="project" value="UniProtKB-KW"/>
</dbReference>
<keyword evidence="13" id="KW-1185">Reference proteome</keyword>
<keyword evidence="4 9" id="KW-0347">Helicase</keyword>
<dbReference type="EC" id="5.6.2.3" evidence="9"/>
<accession>A0A9C6X4Q1</accession>
<dbReference type="KEGG" id="foc:127750737"/>
<dbReference type="GO" id="GO:0043139">
    <property type="term" value="F:5'-3' DNA helicase activity"/>
    <property type="evidence" value="ECO:0007669"/>
    <property type="project" value="UniProtKB-EC"/>
</dbReference>
<dbReference type="RefSeq" id="XP_052129084.1">
    <property type="nucleotide sequence ID" value="XM_052273124.1"/>
</dbReference>
<dbReference type="InterPro" id="IPR049163">
    <property type="entry name" value="Pif1-like_2B_dom"/>
</dbReference>
<keyword evidence="9" id="KW-0233">DNA recombination</keyword>
<dbReference type="Proteomes" id="UP000504606">
    <property type="component" value="Unplaced"/>
</dbReference>
<evidence type="ECO:0000313" key="14">
    <source>
        <dbReference type="RefSeq" id="XP_052129084.1"/>
    </source>
</evidence>
<keyword evidence="1 9" id="KW-0547">Nucleotide-binding</keyword>
<reference evidence="14" key="1">
    <citation type="submission" date="2025-08" db="UniProtKB">
        <authorList>
            <consortium name="RefSeq"/>
        </authorList>
    </citation>
    <scope>IDENTIFICATION</scope>
    <source>
        <tissue evidence="14">Whole organism</tissue>
    </source>
</reference>
<gene>
    <name evidence="14" type="primary">LOC127750737</name>
</gene>
<feature type="domain" description="DNA helicase Pif1-like DEAD-box helicase" evidence="11">
    <location>
        <begin position="123"/>
        <end position="259"/>
    </location>
</feature>
<feature type="region of interest" description="Disordered" evidence="10">
    <location>
        <begin position="16"/>
        <end position="35"/>
    </location>
</feature>
<evidence type="ECO:0000259" key="12">
    <source>
        <dbReference type="Pfam" id="PF21530"/>
    </source>
</evidence>
<dbReference type="GO" id="GO:0006310">
    <property type="term" value="P:DNA recombination"/>
    <property type="evidence" value="ECO:0007669"/>
    <property type="project" value="UniProtKB-KW"/>
</dbReference>
<comment type="cofactor">
    <cofactor evidence="9">
        <name>Mg(2+)</name>
        <dbReference type="ChEBI" id="CHEBI:18420"/>
    </cofactor>
</comment>
<dbReference type="PANTHER" id="PTHR47642:SF5">
    <property type="entry name" value="ATP-DEPENDENT DNA HELICASE"/>
    <property type="match status" value="1"/>
</dbReference>
<dbReference type="CDD" id="cd18809">
    <property type="entry name" value="SF1_C_RecD"/>
    <property type="match status" value="1"/>
</dbReference>
<organism evidence="13 14">
    <name type="scientific">Frankliniella occidentalis</name>
    <name type="common">Western flower thrips</name>
    <name type="synonym">Euthrips occidentalis</name>
    <dbReference type="NCBI Taxonomy" id="133901"/>
    <lineage>
        <taxon>Eukaryota</taxon>
        <taxon>Metazoa</taxon>
        <taxon>Ecdysozoa</taxon>
        <taxon>Arthropoda</taxon>
        <taxon>Hexapoda</taxon>
        <taxon>Insecta</taxon>
        <taxon>Pterygota</taxon>
        <taxon>Neoptera</taxon>
        <taxon>Paraneoptera</taxon>
        <taxon>Thysanoptera</taxon>
        <taxon>Terebrantia</taxon>
        <taxon>Thripoidea</taxon>
        <taxon>Thripidae</taxon>
        <taxon>Frankliniella</taxon>
    </lineage>
</organism>
<evidence type="ECO:0000313" key="13">
    <source>
        <dbReference type="Proteomes" id="UP000504606"/>
    </source>
</evidence>
<comment type="catalytic activity">
    <reaction evidence="9">
        <text>ATP + H2O = ADP + phosphate + H(+)</text>
        <dbReference type="Rhea" id="RHEA:13065"/>
        <dbReference type="ChEBI" id="CHEBI:15377"/>
        <dbReference type="ChEBI" id="CHEBI:15378"/>
        <dbReference type="ChEBI" id="CHEBI:30616"/>
        <dbReference type="ChEBI" id="CHEBI:43474"/>
        <dbReference type="ChEBI" id="CHEBI:456216"/>
        <dbReference type="EC" id="5.6.2.3"/>
    </reaction>
</comment>
<dbReference type="Gene3D" id="3.40.50.300">
    <property type="entry name" value="P-loop containing nucleotide triphosphate hydrolases"/>
    <property type="match status" value="1"/>
</dbReference>
<evidence type="ECO:0000256" key="7">
    <source>
        <dbReference type="ARBA" id="ARBA00023204"/>
    </source>
</evidence>
<dbReference type="SUPFAM" id="SSF52540">
    <property type="entry name" value="P-loop containing nucleoside triphosphate hydrolases"/>
    <property type="match status" value="2"/>
</dbReference>
<dbReference type="Pfam" id="PF21530">
    <property type="entry name" value="Pif1_2B_dom"/>
    <property type="match status" value="1"/>
</dbReference>
<keyword evidence="6" id="KW-0238">DNA-binding</keyword>
<keyword evidence="3 9" id="KW-0378">Hydrolase</keyword>